<evidence type="ECO:0000256" key="9">
    <source>
        <dbReference type="PROSITE-ProRule" id="PRU00043"/>
    </source>
</evidence>
<gene>
    <name evidence="12" type="ORF">GDO81_010830</name>
</gene>
<dbReference type="GO" id="GO:0005509">
    <property type="term" value="F:calcium ion binding"/>
    <property type="evidence" value="ECO:0007669"/>
    <property type="project" value="UniProtKB-UniRule"/>
</dbReference>
<dbReference type="InterPro" id="IPR020894">
    <property type="entry name" value="Cadherin_CS"/>
</dbReference>
<dbReference type="GO" id="GO:0005886">
    <property type="term" value="C:plasma membrane"/>
    <property type="evidence" value="ECO:0007669"/>
    <property type="project" value="InterPro"/>
</dbReference>
<organism evidence="12 13">
    <name type="scientific">Engystomops pustulosus</name>
    <name type="common">Tungara frog</name>
    <name type="synonym">Physalaemus pustulosus</name>
    <dbReference type="NCBI Taxonomy" id="76066"/>
    <lineage>
        <taxon>Eukaryota</taxon>
        <taxon>Metazoa</taxon>
        <taxon>Chordata</taxon>
        <taxon>Craniata</taxon>
        <taxon>Vertebrata</taxon>
        <taxon>Euteleostomi</taxon>
        <taxon>Amphibia</taxon>
        <taxon>Batrachia</taxon>
        <taxon>Anura</taxon>
        <taxon>Neobatrachia</taxon>
        <taxon>Hyloidea</taxon>
        <taxon>Leptodactylidae</taxon>
        <taxon>Leiuperinae</taxon>
        <taxon>Engystomops</taxon>
    </lineage>
</organism>
<sequence>MAVIFPFLFSWLCHSVSGHIHYSINEELGKDLLIRKGSIVGNIAKDLQLDVKDLSRRKLRIVSDASYKYFSINLDDGNLYIADRIDRETLCRAAADCVLTFDVVVENPLNVYSIKIDIQDINDNPPKFIHDTLTLDISESSSPGRRFLLRKAEDVDVGVNSLISYRLNTNQYFTLGEKVTLMAVYFQSYTRETSRPRDTRQAELILTASDCGNPWWQWTLTLDTCLLFYFLQSSEPSLFTIDQHTGEIRHLVYQEKDIMKHGIVILVRDNGIHPLSFSHYNMVITGHLSQVLPELSNQSIKKSLSPSTILLGNSLGIDFLPLHLDCDDSFLSPSTDLYSWIQMK</sequence>
<keyword evidence="8" id="KW-0325">Glycoprotein</keyword>
<keyword evidence="7" id="KW-0472">Membrane</keyword>
<accession>A0AAV7C3Y3</accession>
<keyword evidence="5" id="KW-0130">Cell adhesion</keyword>
<evidence type="ECO:0000256" key="3">
    <source>
        <dbReference type="ARBA" id="ARBA00022737"/>
    </source>
</evidence>
<feature type="chain" id="PRO_5043989433" description="Cadherin domain-containing protein" evidence="10">
    <location>
        <begin position="19"/>
        <end position="344"/>
    </location>
</feature>
<dbReference type="GO" id="GO:0007156">
    <property type="term" value="P:homophilic cell adhesion via plasma membrane adhesion molecules"/>
    <property type="evidence" value="ECO:0007669"/>
    <property type="project" value="InterPro"/>
</dbReference>
<dbReference type="PANTHER" id="PTHR24028">
    <property type="entry name" value="CADHERIN-87A"/>
    <property type="match status" value="1"/>
</dbReference>
<comment type="subcellular location">
    <subcellularLocation>
        <location evidence="1">Membrane</location>
        <topology evidence="1">Single-pass membrane protein</topology>
    </subcellularLocation>
</comment>
<dbReference type="CDD" id="cd11304">
    <property type="entry name" value="Cadherin_repeat"/>
    <property type="match status" value="2"/>
</dbReference>
<evidence type="ECO:0000256" key="8">
    <source>
        <dbReference type="ARBA" id="ARBA00023180"/>
    </source>
</evidence>
<dbReference type="InterPro" id="IPR002126">
    <property type="entry name" value="Cadherin-like_dom"/>
</dbReference>
<evidence type="ECO:0000256" key="7">
    <source>
        <dbReference type="ARBA" id="ARBA00023136"/>
    </source>
</evidence>
<dbReference type="FunFam" id="2.60.40.60:FF:000006">
    <property type="entry name" value="Protocadherin alpha 2"/>
    <property type="match status" value="1"/>
</dbReference>
<evidence type="ECO:0000313" key="13">
    <source>
        <dbReference type="Proteomes" id="UP000824782"/>
    </source>
</evidence>
<keyword evidence="3" id="KW-0677">Repeat</keyword>
<feature type="domain" description="Cadherin" evidence="11">
    <location>
        <begin position="63"/>
        <end position="128"/>
    </location>
</feature>
<dbReference type="SUPFAM" id="SSF49313">
    <property type="entry name" value="Cadherin-like"/>
    <property type="match status" value="2"/>
</dbReference>
<keyword evidence="10" id="KW-0732">Signal</keyword>
<name>A0AAV7C3Y3_ENGPU</name>
<reference evidence="12" key="1">
    <citation type="thesis" date="2020" institute="ProQuest LLC" country="789 East Eisenhower Parkway, Ann Arbor, MI, USA">
        <title>Comparative Genomics and Chromosome Evolution.</title>
        <authorList>
            <person name="Mudd A.B."/>
        </authorList>
    </citation>
    <scope>NUCLEOTIDE SEQUENCE</scope>
    <source>
        <strain evidence="12">237g6f4</strain>
        <tissue evidence="12">Blood</tissue>
    </source>
</reference>
<evidence type="ECO:0000256" key="2">
    <source>
        <dbReference type="ARBA" id="ARBA00022692"/>
    </source>
</evidence>
<keyword evidence="13" id="KW-1185">Reference proteome</keyword>
<keyword evidence="6" id="KW-1133">Transmembrane helix</keyword>
<dbReference type="Proteomes" id="UP000824782">
    <property type="component" value="Unassembled WGS sequence"/>
</dbReference>
<feature type="signal peptide" evidence="10">
    <location>
        <begin position="1"/>
        <end position="18"/>
    </location>
</feature>
<evidence type="ECO:0000259" key="11">
    <source>
        <dbReference type="PROSITE" id="PS50268"/>
    </source>
</evidence>
<dbReference type="AlphaFoldDB" id="A0AAV7C3Y3"/>
<keyword evidence="4 9" id="KW-0106">Calcium</keyword>
<protein>
    <recommendedName>
        <fullName evidence="11">Cadherin domain-containing protein</fullName>
    </recommendedName>
</protein>
<evidence type="ECO:0000256" key="5">
    <source>
        <dbReference type="ARBA" id="ARBA00022889"/>
    </source>
</evidence>
<dbReference type="InterPro" id="IPR050174">
    <property type="entry name" value="Protocadherin/Cadherin-CA"/>
</dbReference>
<keyword evidence="2" id="KW-0812">Transmembrane</keyword>
<dbReference type="InterPro" id="IPR013164">
    <property type="entry name" value="Cadherin_N"/>
</dbReference>
<dbReference type="PROSITE" id="PS00232">
    <property type="entry name" value="CADHERIN_1"/>
    <property type="match status" value="1"/>
</dbReference>
<evidence type="ECO:0000256" key="1">
    <source>
        <dbReference type="ARBA" id="ARBA00004167"/>
    </source>
</evidence>
<dbReference type="Pfam" id="PF08266">
    <property type="entry name" value="Cadherin_2"/>
    <property type="match status" value="1"/>
</dbReference>
<dbReference type="PROSITE" id="PS50268">
    <property type="entry name" value="CADHERIN_2"/>
    <property type="match status" value="2"/>
</dbReference>
<proteinExistence type="predicted"/>
<comment type="caution">
    <text evidence="12">The sequence shown here is derived from an EMBL/GenBank/DDBJ whole genome shotgun (WGS) entry which is preliminary data.</text>
</comment>
<dbReference type="EMBL" id="WNYA01000004">
    <property type="protein sequence ID" value="KAG8579346.1"/>
    <property type="molecule type" value="Genomic_DNA"/>
</dbReference>
<evidence type="ECO:0000256" key="10">
    <source>
        <dbReference type="SAM" id="SignalP"/>
    </source>
</evidence>
<dbReference type="InterPro" id="IPR015919">
    <property type="entry name" value="Cadherin-like_sf"/>
</dbReference>
<dbReference type="PANTHER" id="PTHR24028:SF73">
    <property type="entry name" value="PROTOCADHERIN GAMMA-B3-RELATED"/>
    <property type="match status" value="1"/>
</dbReference>
<evidence type="ECO:0000256" key="4">
    <source>
        <dbReference type="ARBA" id="ARBA00022837"/>
    </source>
</evidence>
<evidence type="ECO:0000256" key="6">
    <source>
        <dbReference type="ARBA" id="ARBA00022989"/>
    </source>
</evidence>
<feature type="domain" description="Cadherin" evidence="11">
    <location>
        <begin position="129"/>
        <end position="238"/>
    </location>
</feature>
<dbReference type="Gene3D" id="2.60.40.60">
    <property type="entry name" value="Cadherins"/>
    <property type="match status" value="2"/>
</dbReference>
<evidence type="ECO:0000313" key="12">
    <source>
        <dbReference type="EMBL" id="KAG8579346.1"/>
    </source>
</evidence>
<dbReference type="PRINTS" id="PR00205">
    <property type="entry name" value="CADHERIN"/>
</dbReference>